<dbReference type="InterPro" id="IPR035902">
    <property type="entry name" value="Nuc_phospho_transferase"/>
</dbReference>
<evidence type="ECO:0000256" key="3">
    <source>
        <dbReference type="ARBA" id="ARBA00022676"/>
    </source>
</evidence>
<evidence type="ECO:0000313" key="8">
    <source>
        <dbReference type="Proteomes" id="UP001461498"/>
    </source>
</evidence>
<dbReference type="Proteomes" id="UP001461498">
    <property type="component" value="Unassembled WGS sequence"/>
</dbReference>
<dbReference type="SUPFAM" id="SSF47648">
    <property type="entry name" value="Nucleoside phosphorylase/phosphoribosyltransferase N-terminal domain"/>
    <property type="match status" value="1"/>
</dbReference>
<dbReference type="NCBIfam" id="NF004490">
    <property type="entry name" value="PRK05820.1"/>
    <property type="match status" value="1"/>
</dbReference>
<dbReference type="FunFam" id="3.40.1030.10:FF:000003">
    <property type="entry name" value="Pyrimidine-nucleoside phosphorylase"/>
    <property type="match status" value="1"/>
</dbReference>
<dbReference type="Gene3D" id="3.40.1030.10">
    <property type="entry name" value="Nucleoside phosphorylase/phosphoribosyltransferase catalytic domain"/>
    <property type="match status" value="1"/>
</dbReference>
<reference evidence="7 8" key="1">
    <citation type="submission" date="2022-12" db="EMBL/GenBank/DDBJ databases">
        <title>Chromosome-level genome assembly of true bugs.</title>
        <authorList>
            <person name="Ma L."/>
            <person name="Li H."/>
        </authorList>
    </citation>
    <scope>NUCLEOTIDE SEQUENCE [LARGE SCALE GENOMIC DNA]</scope>
    <source>
        <strain evidence="7">Lab_2022b</strain>
    </source>
</reference>
<dbReference type="Pfam" id="PF00591">
    <property type="entry name" value="Glycos_transf_3"/>
    <property type="match status" value="1"/>
</dbReference>
<evidence type="ECO:0000256" key="2">
    <source>
        <dbReference type="ARBA" id="ARBA00011738"/>
    </source>
</evidence>
<dbReference type="NCBIfam" id="TIGR02644">
    <property type="entry name" value="Y_phosphoryl"/>
    <property type="match status" value="1"/>
</dbReference>
<dbReference type="GO" id="GO:0005829">
    <property type="term" value="C:cytosol"/>
    <property type="evidence" value="ECO:0007669"/>
    <property type="project" value="TreeGrafter"/>
</dbReference>
<evidence type="ECO:0000313" key="7">
    <source>
        <dbReference type="EMBL" id="KAK9508232.1"/>
    </source>
</evidence>
<dbReference type="GO" id="GO:0004645">
    <property type="term" value="F:1,4-alpha-oligoglucan phosphorylase activity"/>
    <property type="evidence" value="ECO:0007669"/>
    <property type="project" value="InterPro"/>
</dbReference>
<dbReference type="InterPro" id="IPR017872">
    <property type="entry name" value="Pyrmidine_PPase_CS"/>
</dbReference>
<dbReference type="EC" id="2.4.2.4" evidence="5"/>
<evidence type="ECO:0000256" key="5">
    <source>
        <dbReference type="PIRNR" id="PIRNR000478"/>
    </source>
</evidence>
<feature type="domain" description="Pyrimidine nucleoside phosphorylase C-terminal" evidence="6">
    <location>
        <begin position="349"/>
        <end position="422"/>
    </location>
</feature>
<dbReference type="PROSITE" id="PS00647">
    <property type="entry name" value="THYMID_PHOSPHORYLASE"/>
    <property type="match status" value="1"/>
</dbReference>
<gene>
    <name evidence="7" type="ORF">O3M35_007936</name>
</gene>
<proteinExistence type="inferred from homology"/>
<dbReference type="AlphaFoldDB" id="A0AAW1DCR7"/>
<keyword evidence="8" id="KW-1185">Reference proteome</keyword>
<comment type="function">
    <text evidence="5">Catalyzes the reversible phosphorolysis of thymidine. The produced molecules are then utilized as carbon and energy sources or in the rescue of pyrimidine bases for nucleotide synthesis.</text>
</comment>
<dbReference type="InterPro" id="IPR000053">
    <property type="entry name" value="Thymidine/pyrmidine_PPase"/>
</dbReference>
<dbReference type="InterPro" id="IPR013102">
    <property type="entry name" value="PYNP_C"/>
</dbReference>
<evidence type="ECO:0000256" key="4">
    <source>
        <dbReference type="ARBA" id="ARBA00022679"/>
    </source>
</evidence>
<keyword evidence="3 5" id="KW-0328">Glycosyltransferase</keyword>
<evidence type="ECO:0000256" key="1">
    <source>
        <dbReference type="ARBA" id="ARBA00006915"/>
    </source>
</evidence>
<dbReference type="GO" id="GO:0006206">
    <property type="term" value="P:pyrimidine nucleobase metabolic process"/>
    <property type="evidence" value="ECO:0007669"/>
    <property type="project" value="InterPro"/>
</dbReference>
<dbReference type="InterPro" id="IPR036566">
    <property type="entry name" value="PYNP-like_C_sf"/>
</dbReference>
<name>A0AAW1DCR7_9HEMI</name>
<dbReference type="GO" id="GO:0006213">
    <property type="term" value="P:pyrimidine nucleoside metabolic process"/>
    <property type="evidence" value="ECO:0007669"/>
    <property type="project" value="UniProtKB-UniRule"/>
</dbReference>
<keyword evidence="4 5" id="KW-0808">Transferase</keyword>
<dbReference type="Pfam" id="PF02885">
    <property type="entry name" value="Glycos_trans_3N"/>
    <property type="match status" value="1"/>
</dbReference>
<comment type="catalytic activity">
    <reaction evidence="5">
        <text>thymidine + phosphate = 2-deoxy-alpha-D-ribose 1-phosphate + thymine</text>
        <dbReference type="Rhea" id="RHEA:16037"/>
        <dbReference type="ChEBI" id="CHEBI:17748"/>
        <dbReference type="ChEBI" id="CHEBI:17821"/>
        <dbReference type="ChEBI" id="CHEBI:43474"/>
        <dbReference type="ChEBI" id="CHEBI:57259"/>
        <dbReference type="EC" id="2.4.2.4"/>
    </reaction>
</comment>
<dbReference type="Gene3D" id="1.20.970.10">
    <property type="entry name" value="Transferase, Pyrimidine Nucleoside Phosphorylase, Chain C"/>
    <property type="match status" value="1"/>
</dbReference>
<dbReference type="SUPFAM" id="SSF52418">
    <property type="entry name" value="Nucleoside phosphorylase/phosphoribosyltransferase catalytic domain"/>
    <property type="match status" value="1"/>
</dbReference>
<comment type="caution">
    <text evidence="7">The sequence shown here is derived from an EMBL/GenBank/DDBJ whole genome shotgun (WGS) entry which is preliminary data.</text>
</comment>
<protein>
    <recommendedName>
        <fullName evidence="5">Thymidine phosphorylase</fullName>
        <shortName evidence="5">TP</shortName>
        <ecNumber evidence="5">2.4.2.4</ecNumber>
    </recommendedName>
    <alternativeName>
        <fullName evidence="5">TdRPase</fullName>
    </alternativeName>
</protein>
<dbReference type="PANTHER" id="PTHR10515:SF0">
    <property type="entry name" value="THYMIDINE PHOSPHORYLASE"/>
    <property type="match status" value="1"/>
</dbReference>
<dbReference type="SUPFAM" id="SSF54680">
    <property type="entry name" value="Pyrimidine nucleoside phosphorylase C-terminal domain"/>
    <property type="match status" value="1"/>
</dbReference>
<dbReference type="InterPro" id="IPR000312">
    <property type="entry name" value="Glycosyl_Trfase_fam3"/>
</dbReference>
<sequence>MNIQDLLLKKRHSGELSKQEVEYFVKNASSGLLHPSQIGAMLMAIAINGLSNQETIALTEAMINSGKKLEWSGLVVDKHSTGGVGDKVSLVLAPALAACHVKVPMMSGRGLGLTGGTLDKLESIKGYSVSLSEQQMKECLDEVGCFIASTTDQICPGDKATYSYRDVTSTVDVIPLIVGSILSKKIAEGSKHLVLDIKAGDAALYKNVADAEQLAKQMVAAAKHLNLNLKCVISSMNDPIGRAVGNALEVKEVVACLKGAGPKDLLELVSHLGGELLEMCGKASTVQQGAQMILDVIGNGEALERFKKMCIWQGVSEQHAQDLCDEKFGTCLVEPASHIEKFHAKQSGWVRNIDGLPVAKICWELGSGRKNPEDNLDLSVGVILHVSAGDYICEGDCWAELHHNKIVSEQMIQELEQAIHISNTNEFIVPSRIIKTIV</sequence>
<accession>A0AAW1DCR7</accession>
<dbReference type="InterPro" id="IPR018090">
    <property type="entry name" value="Pyrmidine_PPas_bac/euk"/>
</dbReference>
<dbReference type="PIRSF" id="PIRSF000478">
    <property type="entry name" value="TP_PyNP"/>
    <property type="match status" value="1"/>
</dbReference>
<dbReference type="Pfam" id="PF07831">
    <property type="entry name" value="PYNP_C"/>
    <property type="match status" value="1"/>
</dbReference>
<comment type="similarity">
    <text evidence="1 5">Belongs to the thymidine/pyrimidine-nucleoside phosphorylase family.</text>
</comment>
<dbReference type="InterPro" id="IPR017459">
    <property type="entry name" value="Glycosyl_Trfase_fam3_N_dom"/>
</dbReference>
<organism evidence="7 8">
    <name type="scientific">Rhynocoris fuscipes</name>
    <dbReference type="NCBI Taxonomy" id="488301"/>
    <lineage>
        <taxon>Eukaryota</taxon>
        <taxon>Metazoa</taxon>
        <taxon>Ecdysozoa</taxon>
        <taxon>Arthropoda</taxon>
        <taxon>Hexapoda</taxon>
        <taxon>Insecta</taxon>
        <taxon>Pterygota</taxon>
        <taxon>Neoptera</taxon>
        <taxon>Paraneoptera</taxon>
        <taxon>Hemiptera</taxon>
        <taxon>Heteroptera</taxon>
        <taxon>Panheteroptera</taxon>
        <taxon>Cimicomorpha</taxon>
        <taxon>Reduviidae</taxon>
        <taxon>Harpactorinae</taxon>
        <taxon>Harpactorini</taxon>
        <taxon>Rhynocoris</taxon>
    </lineage>
</organism>
<dbReference type="SMART" id="SM00941">
    <property type="entry name" value="PYNP_C"/>
    <property type="match status" value="1"/>
</dbReference>
<dbReference type="GO" id="GO:0009032">
    <property type="term" value="F:thymidine phosphorylase activity"/>
    <property type="evidence" value="ECO:0007669"/>
    <property type="project" value="UniProtKB-UniRule"/>
</dbReference>
<dbReference type="InterPro" id="IPR036320">
    <property type="entry name" value="Glycosyl_Trfase_fam3_N_dom_sf"/>
</dbReference>
<comment type="subunit">
    <text evidence="2 5">Homodimer.</text>
</comment>
<evidence type="ECO:0000259" key="6">
    <source>
        <dbReference type="SMART" id="SM00941"/>
    </source>
</evidence>
<dbReference type="PANTHER" id="PTHR10515">
    <property type="entry name" value="THYMIDINE PHOSPHORYLASE"/>
    <property type="match status" value="1"/>
</dbReference>
<dbReference type="Gene3D" id="3.90.1170.30">
    <property type="entry name" value="Pyrimidine nucleoside phosphorylase-like, C-terminal domain"/>
    <property type="match status" value="1"/>
</dbReference>
<comment type="pathway">
    <text evidence="5">Pyrimidine metabolism; dTMP biosynthesis via salvage pathway; dTMP from thymine: step 1/2.</text>
</comment>
<dbReference type="EMBL" id="JAPXFL010000004">
    <property type="protein sequence ID" value="KAK9508232.1"/>
    <property type="molecule type" value="Genomic_DNA"/>
</dbReference>